<feature type="compositionally biased region" description="Basic residues" evidence="1">
    <location>
        <begin position="1"/>
        <end position="10"/>
    </location>
</feature>
<protein>
    <recommendedName>
        <fullName evidence="4">COMM domain-containing protein</fullName>
    </recommendedName>
</protein>
<evidence type="ECO:0000256" key="1">
    <source>
        <dbReference type="SAM" id="MobiDB-lite"/>
    </source>
</evidence>
<evidence type="ECO:0008006" key="4">
    <source>
        <dbReference type="Google" id="ProtNLM"/>
    </source>
</evidence>
<gene>
    <name evidence="2" type="ORF">FJT64_010043</name>
</gene>
<evidence type="ECO:0000313" key="2">
    <source>
        <dbReference type="EMBL" id="KAF0291901.1"/>
    </source>
</evidence>
<reference evidence="2 3" key="1">
    <citation type="submission" date="2019-07" db="EMBL/GenBank/DDBJ databases">
        <title>Draft genome assembly of a fouling barnacle, Amphibalanus amphitrite (Darwin, 1854): The first reference genome for Thecostraca.</title>
        <authorList>
            <person name="Kim W."/>
        </authorList>
    </citation>
    <scope>NUCLEOTIDE SEQUENCE [LARGE SCALE GENOMIC DNA]</scope>
    <source>
        <strain evidence="2">SNU_AA5</strain>
        <tissue evidence="2">Soma without cirri and trophi</tissue>
    </source>
</reference>
<dbReference type="Proteomes" id="UP000440578">
    <property type="component" value="Unassembled WGS sequence"/>
</dbReference>
<comment type="caution">
    <text evidence="2">The sequence shown here is derived from an EMBL/GenBank/DDBJ whole genome shotgun (WGS) entry which is preliminary data.</text>
</comment>
<proteinExistence type="predicted"/>
<sequence>MKRPVRRRRTGPNPPAEAPLTGLDDLLETGGVRCFDELEDIQWRFGVTAASSEPARVGRTFVRLALHVLAPDGARRVRHVQLGVSPVLLAAAPAGEGAGHGQVHVNCET</sequence>
<dbReference type="AlphaFoldDB" id="A0A6A4VRN8"/>
<evidence type="ECO:0000313" key="3">
    <source>
        <dbReference type="Proteomes" id="UP000440578"/>
    </source>
</evidence>
<dbReference type="EMBL" id="VIIS01001848">
    <property type="protein sequence ID" value="KAF0291901.1"/>
    <property type="molecule type" value="Genomic_DNA"/>
</dbReference>
<keyword evidence="3" id="KW-1185">Reference proteome</keyword>
<feature type="region of interest" description="Disordered" evidence="1">
    <location>
        <begin position="1"/>
        <end position="23"/>
    </location>
</feature>
<name>A0A6A4VRN8_AMPAM</name>
<organism evidence="2 3">
    <name type="scientific">Amphibalanus amphitrite</name>
    <name type="common">Striped barnacle</name>
    <name type="synonym">Balanus amphitrite</name>
    <dbReference type="NCBI Taxonomy" id="1232801"/>
    <lineage>
        <taxon>Eukaryota</taxon>
        <taxon>Metazoa</taxon>
        <taxon>Ecdysozoa</taxon>
        <taxon>Arthropoda</taxon>
        <taxon>Crustacea</taxon>
        <taxon>Multicrustacea</taxon>
        <taxon>Cirripedia</taxon>
        <taxon>Thoracica</taxon>
        <taxon>Thoracicalcarea</taxon>
        <taxon>Balanomorpha</taxon>
        <taxon>Balanoidea</taxon>
        <taxon>Balanidae</taxon>
        <taxon>Amphibalaninae</taxon>
        <taxon>Amphibalanus</taxon>
    </lineage>
</organism>
<accession>A0A6A4VRN8</accession>
<dbReference type="OrthoDB" id="76101at2759"/>